<feature type="region of interest" description="Disordered" evidence="3">
    <location>
        <begin position="1"/>
        <end position="124"/>
    </location>
</feature>
<evidence type="ECO:0000256" key="2">
    <source>
        <dbReference type="ARBA" id="ARBA00023125"/>
    </source>
</evidence>
<dbReference type="CDD" id="cd00167">
    <property type="entry name" value="SANT"/>
    <property type="match status" value="2"/>
</dbReference>
<dbReference type="GO" id="GO:0000978">
    <property type="term" value="F:RNA polymerase II cis-regulatory region sequence-specific DNA binding"/>
    <property type="evidence" value="ECO:0007669"/>
    <property type="project" value="TreeGrafter"/>
</dbReference>
<dbReference type="SMART" id="SM00717">
    <property type="entry name" value="SANT"/>
    <property type="match status" value="2"/>
</dbReference>
<keyword evidence="2" id="KW-0238">DNA-binding</keyword>
<gene>
    <name evidence="6" type="ORF">NSK_006454</name>
</gene>
<keyword evidence="1" id="KW-0677">Repeat</keyword>
<dbReference type="SUPFAM" id="SSF46689">
    <property type="entry name" value="Homeodomain-like"/>
    <property type="match status" value="1"/>
</dbReference>
<dbReference type="Proteomes" id="UP000355283">
    <property type="component" value="Unassembled WGS sequence"/>
</dbReference>
<dbReference type="Pfam" id="PF13921">
    <property type="entry name" value="Myb_DNA-bind_6"/>
    <property type="match status" value="1"/>
</dbReference>
<dbReference type="PANTHER" id="PTHR45614:SF25">
    <property type="entry name" value="MYB PROTEIN"/>
    <property type="match status" value="1"/>
</dbReference>
<feature type="compositionally biased region" description="Polar residues" evidence="3">
    <location>
        <begin position="369"/>
        <end position="382"/>
    </location>
</feature>
<evidence type="ECO:0000313" key="6">
    <source>
        <dbReference type="EMBL" id="TFJ82125.1"/>
    </source>
</evidence>
<feature type="domain" description="Myb-like" evidence="4">
    <location>
        <begin position="269"/>
        <end position="312"/>
    </location>
</feature>
<feature type="domain" description="HTH myb-type" evidence="5">
    <location>
        <begin position="273"/>
        <end position="312"/>
    </location>
</feature>
<feature type="domain" description="HTH myb-type" evidence="5">
    <location>
        <begin position="223"/>
        <end position="272"/>
    </location>
</feature>
<evidence type="ECO:0000259" key="4">
    <source>
        <dbReference type="PROSITE" id="PS50090"/>
    </source>
</evidence>
<keyword evidence="7" id="KW-1185">Reference proteome</keyword>
<evidence type="ECO:0000259" key="5">
    <source>
        <dbReference type="PROSITE" id="PS51294"/>
    </source>
</evidence>
<dbReference type="EMBL" id="SDOX01000119">
    <property type="protein sequence ID" value="TFJ82125.1"/>
    <property type="molecule type" value="Genomic_DNA"/>
</dbReference>
<feature type="compositionally biased region" description="Pro residues" evidence="3">
    <location>
        <begin position="341"/>
        <end position="365"/>
    </location>
</feature>
<proteinExistence type="predicted"/>
<organism evidence="6 7">
    <name type="scientific">Nannochloropsis salina CCMP1776</name>
    <dbReference type="NCBI Taxonomy" id="1027361"/>
    <lineage>
        <taxon>Eukaryota</taxon>
        <taxon>Sar</taxon>
        <taxon>Stramenopiles</taxon>
        <taxon>Ochrophyta</taxon>
        <taxon>Eustigmatophyceae</taxon>
        <taxon>Eustigmatales</taxon>
        <taxon>Monodopsidaceae</taxon>
        <taxon>Microchloropsis</taxon>
        <taxon>Microchloropsis salina</taxon>
    </lineage>
</organism>
<dbReference type="Gene3D" id="1.10.10.60">
    <property type="entry name" value="Homeodomain-like"/>
    <property type="match status" value="2"/>
</dbReference>
<feature type="compositionally biased region" description="Basic and acidic residues" evidence="3">
    <location>
        <begin position="454"/>
        <end position="480"/>
    </location>
</feature>
<feature type="domain" description="Myb-like" evidence="4">
    <location>
        <begin position="224"/>
        <end position="268"/>
    </location>
</feature>
<feature type="compositionally biased region" description="Pro residues" evidence="3">
    <location>
        <begin position="87"/>
        <end position="100"/>
    </location>
</feature>
<feature type="compositionally biased region" description="Basic and acidic residues" evidence="3">
    <location>
        <begin position="491"/>
        <end position="500"/>
    </location>
</feature>
<dbReference type="InterPro" id="IPR017930">
    <property type="entry name" value="Myb_dom"/>
</dbReference>
<reference evidence="6 7" key="1">
    <citation type="submission" date="2019-01" db="EMBL/GenBank/DDBJ databases">
        <title>Nuclear Genome Assembly of the Microalgal Biofuel strain Nannochloropsis salina CCMP1776.</title>
        <authorList>
            <person name="Hovde B."/>
        </authorList>
    </citation>
    <scope>NUCLEOTIDE SEQUENCE [LARGE SCALE GENOMIC DNA]</scope>
    <source>
        <strain evidence="6 7">CCMP1776</strain>
    </source>
</reference>
<dbReference type="GO" id="GO:0000981">
    <property type="term" value="F:DNA-binding transcription factor activity, RNA polymerase II-specific"/>
    <property type="evidence" value="ECO:0007669"/>
    <property type="project" value="TreeGrafter"/>
</dbReference>
<feature type="compositionally biased region" description="Basic and acidic residues" evidence="3">
    <location>
        <begin position="583"/>
        <end position="592"/>
    </location>
</feature>
<feature type="compositionally biased region" description="Low complexity" evidence="3">
    <location>
        <begin position="550"/>
        <end position="562"/>
    </location>
</feature>
<feature type="compositionally biased region" description="Polar residues" evidence="3">
    <location>
        <begin position="48"/>
        <end position="63"/>
    </location>
</feature>
<dbReference type="OrthoDB" id="2143914at2759"/>
<feature type="compositionally biased region" description="Polar residues" evidence="3">
    <location>
        <begin position="24"/>
        <end position="37"/>
    </location>
</feature>
<dbReference type="InterPro" id="IPR001005">
    <property type="entry name" value="SANT/Myb"/>
</dbReference>
<dbReference type="AlphaFoldDB" id="A0A4D9CXF0"/>
<feature type="region of interest" description="Disordered" evidence="3">
    <location>
        <begin position="182"/>
        <end position="224"/>
    </location>
</feature>
<feature type="region of interest" description="Disordered" evidence="3">
    <location>
        <begin position="305"/>
        <end position="592"/>
    </location>
</feature>
<sequence>MDFNQYMHHHAQQHPLHHEEGPGTFSQVQYHHQSQHMSGDGSMGKVGSDSQSNGPHPNASQFPRTPFPAFPPGLNGAGSPIPFLHAPTPPPLLPVAPPVPNQAGSGGGTGPPPSSGAPPPPLPALTADAFAAMTQGLDVSNLQAQAAAYYQFMANSGMPLPPFVFPSGQEGGGVMMAPGFPGGGEAGSEGGKGEGGGGVGAAKAKRGAGGGAGRKEQGKKMVRKWSAEEDAEMVRLVKELGTKQWGQIGIQLGGRSGKQCRERWHNQLDPNIKKEAWSAEEEMVLQQKHAEYGNRWAEIARFLPGRTDNAIKPYGGSRRGSKIETGSSISMDGAGQSSDPPSLPPSLPPHPSTGISPPPMPPPPTSISATETLPLSPRTSIPPSLGPSDSVATFLPAHFLPHPLTTSEHTESRPSPVEANLSSSPSSSLLPVSQQVKECEGKGQGGDLGVEAGGRVEKGRQDGREGGREDGKEGGPDEAKILLSLSCGRSRGKEEGREEGGVSDYGVGSPGGQRKRGRAGRGQSGERLVSSVMEEDTASSPVPSQGGGHSSNSSLGQESQGEGMEGGEKQEMLRTLAGSPEGAEAREEVLGV</sequence>
<accession>A0A4D9CXF0</accession>
<comment type="caution">
    <text evidence="6">The sequence shown here is derived from an EMBL/GenBank/DDBJ whole genome shotgun (WGS) entry which is preliminary data.</text>
</comment>
<dbReference type="InterPro" id="IPR050560">
    <property type="entry name" value="MYB_TF"/>
</dbReference>
<evidence type="ECO:0000313" key="7">
    <source>
        <dbReference type="Proteomes" id="UP000355283"/>
    </source>
</evidence>
<dbReference type="PROSITE" id="PS50090">
    <property type="entry name" value="MYB_LIKE"/>
    <property type="match status" value="2"/>
</dbReference>
<feature type="compositionally biased region" description="Gly residues" evidence="3">
    <location>
        <begin position="442"/>
        <end position="452"/>
    </location>
</feature>
<evidence type="ECO:0000256" key="3">
    <source>
        <dbReference type="SAM" id="MobiDB-lite"/>
    </source>
</evidence>
<feature type="compositionally biased region" description="Pro residues" evidence="3">
    <location>
        <begin position="110"/>
        <end position="123"/>
    </location>
</feature>
<dbReference type="PROSITE" id="PS51294">
    <property type="entry name" value="HTH_MYB"/>
    <property type="match status" value="2"/>
</dbReference>
<name>A0A4D9CXF0_9STRA</name>
<feature type="compositionally biased region" description="Low complexity" evidence="3">
    <location>
        <begin position="422"/>
        <end position="436"/>
    </location>
</feature>
<dbReference type="InterPro" id="IPR009057">
    <property type="entry name" value="Homeodomain-like_sf"/>
</dbReference>
<feature type="compositionally biased region" description="Gly residues" evidence="3">
    <location>
        <begin position="182"/>
        <end position="200"/>
    </location>
</feature>
<dbReference type="FunFam" id="1.10.10.60:FF:000010">
    <property type="entry name" value="Transcriptional activator Myb isoform A"/>
    <property type="match status" value="1"/>
</dbReference>
<dbReference type="GO" id="GO:0005634">
    <property type="term" value="C:nucleus"/>
    <property type="evidence" value="ECO:0007669"/>
    <property type="project" value="TreeGrafter"/>
</dbReference>
<evidence type="ECO:0000256" key="1">
    <source>
        <dbReference type="ARBA" id="ARBA00022737"/>
    </source>
</evidence>
<dbReference type="PANTHER" id="PTHR45614">
    <property type="entry name" value="MYB PROTEIN-RELATED"/>
    <property type="match status" value="1"/>
</dbReference>
<protein>
    <submittedName>
        <fullName evidence="6">Uncharacterized protein</fullName>
    </submittedName>
</protein>